<gene>
    <name evidence="10" type="ORF">BPAG_LOCUS3267</name>
</gene>
<dbReference type="CDD" id="cd09762">
    <property type="entry name" value="HSDL2_SDR_c"/>
    <property type="match status" value="1"/>
</dbReference>
<keyword evidence="5" id="KW-0560">Oxidoreductase</keyword>
<name>A0A0N4T516_BRUPA</name>
<dbReference type="EMBL" id="UZAD01000831">
    <property type="protein sequence ID" value="VDN84453.1"/>
    <property type="molecule type" value="Genomic_DNA"/>
</dbReference>
<dbReference type="NCBIfam" id="NF006133">
    <property type="entry name" value="PRK08278.1"/>
    <property type="match status" value="1"/>
</dbReference>
<reference evidence="12" key="1">
    <citation type="submission" date="2017-02" db="UniProtKB">
        <authorList>
            <consortium name="WormBaseParasite"/>
        </authorList>
    </citation>
    <scope>IDENTIFICATION</scope>
</reference>
<reference evidence="10 11" key="2">
    <citation type="submission" date="2018-11" db="EMBL/GenBank/DDBJ databases">
        <authorList>
            <consortium name="Pathogen Informatics"/>
        </authorList>
    </citation>
    <scope>NUCLEOTIDE SEQUENCE [LARGE SCALE GENOMIC DNA]</scope>
</reference>
<comment type="subcellular location">
    <subcellularLocation>
        <location evidence="1">Mitochondrion</location>
    </subcellularLocation>
    <subcellularLocation>
        <location evidence="2">Peroxisome</location>
    </subcellularLocation>
</comment>
<evidence type="ECO:0000256" key="5">
    <source>
        <dbReference type="ARBA" id="ARBA00023002"/>
    </source>
</evidence>
<evidence type="ECO:0000256" key="6">
    <source>
        <dbReference type="ARBA" id="ARBA00023128"/>
    </source>
</evidence>
<evidence type="ECO:0000256" key="7">
    <source>
        <dbReference type="ARBA" id="ARBA00023140"/>
    </source>
</evidence>
<dbReference type="InterPro" id="IPR036527">
    <property type="entry name" value="SCP2_sterol-bd_dom_sf"/>
</dbReference>
<evidence type="ECO:0000313" key="12">
    <source>
        <dbReference type="WBParaSite" id="BPAG_0000329701-mRNA-1"/>
    </source>
</evidence>
<dbReference type="WBParaSite" id="BPAG_0000329701-mRNA-1">
    <property type="protein sequence ID" value="BPAG_0000329701-mRNA-1"/>
    <property type="gene ID" value="BPAG_0000329701"/>
</dbReference>
<keyword evidence="11" id="KW-1185">Reference proteome</keyword>
<dbReference type="Gene3D" id="3.30.1050.10">
    <property type="entry name" value="SCP2 sterol-binding domain"/>
    <property type="match status" value="1"/>
</dbReference>
<organism evidence="12">
    <name type="scientific">Brugia pahangi</name>
    <name type="common">Filarial nematode worm</name>
    <dbReference type="NCBI Taxonomy" id="6280"/>
    <lineage>
        <taxon>Eukaryota</taxon>
        <taxon>Metazoa</taxon>
        <taxon>Ecdysozoa</taxon>
        <taxon>Nematoda</taxon>
        <taxon>Chromadorea</taxon>
        <taxon>Rhabditida</taxon>
        <taxon>Spirurina</taxon>
        <taxon>Spiruromorpha</taxon>
        <taxon>Filarioidea</taxon>
        <taxon>Onchocercidae</taxon>
        <taxon>Brugia</taxon>
    </lineage>
</organism>
<dbReference type="GO" id="GO:0005777">
    <property type="term" value="C:peroxisome"/>
    <property type="evidence" value="ECO:0007669"/>
    <property type="project" value="UniProtKB-SubCell"/>
</dbReference>
<dbReference type="STRING" id="6280.A0A0N4T516"/>
<dbReference type="PANTHER" id="PTHR42808">
    <property type="entry name" value="HYDROXYSTEROID DEHYDROGENASE-LIKE PROTEIN 2"/>
    <property type="match status" value="1"/>
</dbReference>
<dbReference type="SUPFAM" id="SSF51735">
    <property type="entry name" value="NAD(P)-binding Rossmann-fold domains"/>
    <property type="match status" value="1"/>
</dbReference>
<comment type="similarity">
    <text evidence="3">Belongs to the short-chain dehydrogenases/reductases (SDR) family.</text>
</comment>
<dbReference type="Pfam" id="PF02036">
    <property type="entry name" value="SCP2"/>
    <property type="match status" value="1"/>
</dbReference>
<protein>
    <recommendedName>
        <fullName evidence="8">Hydroxysteroid dehydrogenase-like protein 2</fullName>
    </recommendedName>
</protein>
<keyword evidence="7" id="KW-0576">Peroxisome</keyword>
<dbReference type="AlphaFoldDB" id="A0A0N4T516"/>
<dbReference type="InterPro" id="IPR002347">
    <property type="entry name" value="SDR_fam"/>
</dbReference>
<sequence length="437" mass="48405">MFFFFLNNSVTIKVQKIISGKYENVKVLKLNTKCGISRKFAGRTVIITGASRGIGKEIALKLAKDGANIVVAAKTAQPHPKLPGTIYSAVEDIEKAGGKGLACVVDVRDEQSVTKAVSETVEKFGGIDILINNASAISLTGTLQTTMKKFDLMHQINTRGTFLMSQKCIPFLKNGRNPHILNISPPLNMAKHWFTNHVAYTMAKYGMSMCVLGMHEELRHFNIAVNALWPRTAIWTVAMEMISTKAAQNNCRKPTIMADAAYALLSRDSTNYTGNFVIDEEILREEGMKDFDQYSVNPGATLLEDFFLSDVAETANFGTATSILSLDVLIDETKQRITPDIVQKIQAIYQFDVIEGPKIHSVYFNLKNGQGGIHKSLDNTQHVDVHFTIDLQTLYKLFSGEMPLTIAVTSGKLKIEGSMEKALLFSQLFKPLNKRKA</sequence>
<proteinExistence type="inferred from homology"/>
<evidence type="ECO:0000256" key="2">
    <source>
        <dbReference type="ARBA" id="ARBA00004275"/>
    </source>
</evidence>
<keyword evidence="4" id="KW-0521">NADP</keyword>
<dbReference type="InterPro" id="IPR003033">
    <property type="entry name" value="SCP2_sterol-bd_dom"/>
</dbReference>
<accession>A0A0N4T516</accession>
<dbReference type="PANTHER" id="PTHR42808:SF3">
    <property type="entry name" value="HYDROXYSTEROID DEHYDROGENASE-LIKE PROTEIN 2"/>
    <property type="match status" value="1"/>
</dbReference>
<feature type="domain" description="SCP2" evidence="9">
    <location>
        <begin position="335"/>
        <end position="430"/>
    </location>
</feature>
<dbReference type="InterPro" id="IPR051935">
    <property type="entry name" value="HSDL2"/>
</dbReference>
<evidence type="ECO:0000259" key="9">
    <source>
        <dbReference type="Pfam" id="PF02036"/>
    </source>
</evidence>
<evidence type="ECO:0000313" key="10">
    <source>
        <dbReference type="EMBL" id="VDN84453.1"/>
    </source>
</evidence>
<evidence type="ECO:0000256" key="1">
    <source>
        <dbReference type="ARBA" id="ARBA00004173"/>
    </source>
</evidence>
<evidence type="ECO:0000313" key="11">
    <source>
        <dbReference type="Proteomes" id="UP000278627"/>
    </source>
</evidence>
<dbReference type="Proteomes" id="UP000278627">
    <property type="component" value="Unassembled WGS sequence"/>
</dbReference>
<evidence type="ECO:0000256" key="4">
    <source>
        <dbReference type="ARBA" id="ARBA00022857"/>
    </source>
</evidence>
<dbReference type="PRINTS" id="PR00081">
    <property type="entry name" value="GDHRDH"/>
</dbReference>
<dbReference type="InterPro" id="IPR036291">
    <property type="entry name" value="NAD(P)-bd_dom_sf"/>
</dbReference>
<evidence type="ECO:0000256" key="8">
    <source>
        <dbReference type="ARBA" id="ARBA00040243"/>
    </source>
</evidence>
<evidence type="ECO:0000256" key="3">
    <source>
        <dbReference type="ARBA" id="ARBA00006484"/>
    </source>
</evidence>
<dbReference type="FunFam" id="3.40.50.720:FF:000301">
    <property type="entry name" value="Hydroxysteroid dehydrogenase like 2"/>
    <property type="match status" value="1"/>
</dbReference>
<dbReference type="SUPFAM" id="SSF55718">
    <property type="entry name" value="SCP-like"/>
    <property type="match status" value="1"/>
</dbReference>
<dbReference type="GO" id="GO:0005739">
    <property type="term" value="C:mitochondrion"/>
    <property type="evidence" value="ECO:0007669"/>
    <property type="project" value="UniProtKB-SubCell"/>
</dbReference>
<dbReference type="Gene3D" id="3.40.50.720">
    <property type="entry name" value="NAD(P)-binding Rossmann-like Domain"/>
    <property type="match status" value="1"/>
</dbReference>
<dbReference type="Pfam" id="PF00106">
    <property type="entry name" value="adh_short"/>
    <property type="match status" value="1"/>
</dbReference>
<dbReference type="GO" id="GO:0016491">
    <property type="term" value="F:oxidoreductase activity"/>
    <property type="evidence" value="ECO:0007669"/>
    <property type="project" value="UniProtKB-KW"/>
</dbReference>
<keyword evidence="6" id="KW-0496">Mitochondrion</keyword>